<evidence type="ECO:0008006" key="12">
    <source>
        <dbReference type="Google" id="ProtNLM"/>
    </source>
</evidence>
<dbReference type="InterPro" id="IPR009729">
    <property type="entry name" value="Gal-3-0_sulfotransfrase"/>
</dbReference>
<keyword evidence="5" id="KW-0735">Signal-anchor</keyword>
<keyword evidence="7" id="KW-0333">Golgi apparatus</keyword>
<evidence type="ECO:0000256" key="1">
    <source>
        <dbReference type="ARBA" id="ARBA00004323"/>
    </source>
</evidence>
<keyword evidence="8" id="KW-0472">Membrane</keyword>
<evidence type="ECO:0000256" key="9">
    <source>
        <dbReference type="ARBA" id="ARBA00023180"/>
    </source>
</evidence>
<dbReference type="SUPFAM" id="SSF52540">
    <property type="entry name" value="P-loop containing nucleoside triphosphate hydrolases"/>
    <property type="match status" value="1"/>
</dbReference>
<dbReference type="PANTHER" id="PTHR14647:SF87">
    <property type="entry name" value="PUTATIVE-RELATED"/>
    <property type="match status" value="1"/>
</dbReference>
<keyword evidence="9" id="KW-0325">Glycoprotein</keyword>
<comment type="caution">
    <text evidence="10">The sequence shown here is derived from an EMBL/GenBank/DDBJ whole genome shotgun (WGS) entry which is preliminary data.</text>
</comment>
<dbReference type="PANTHER" id="PTHR14647">
    <property type="entry name" value="GALACTOSE-3-O-SULFOTRANSFERASE"/>
    <property type="match status" value="1"/>
</dbReference>
<evidence type="ECO:0000256" key="3">
    <source>
        <dbReference type="ARBA" id="ARBA00022679"/>
    </source>
</evidence>
<comment type="similarity">
    <text evidence="2">Belongs to the galactose-3-O-sulfotransferase family.</text>
</comment>
<evidence type="ECO:0000256" key="8">
    <source>
        <dbReference type="ARBA" id="ARBA00023136"/>
    </source>
</evidence>
<dbReference type="Gene3D" id="3.40.50.300">
    <property type="entry name" value="P-loop containing nucleotide triphosphate hydrolases"/>
    <property type="match status" value="1"/>
</dbReference>
<keyword evidence="4" id="KW-0812">Transmembrane</keyword>
<evidence type="ECO:0000256" key="5">
    <source>
        <dbReference type="ARBA" id="ARBA00022968"/>
    </source>
</evidence>
<protein>
    <recommendedName>
        <fullName evidence="12">Galactose-3-O-sulfotransferase 3</fullName>
    </recommendedName>
</protein>
<dbReference type="Pfam" id="PF06990">
    <property type="entry name" value="Gal-3-0_sulfotr"/>
    <property type="match status" value="1"/>
</dbReference>
<dbReference type="GO" id="GO:0009247">
    <property type="term" value="P:glycolipid biosynthetic process"/>
    <property type="evidence" value="ECO:0007669"/>
    <property type="project" value="InterPro"/>
</dbReference>
<gene>
    <name evidence="10" type="ORF">FSP39_005264</name>
</gene>
<name>A0AA88XVI9_PINIB</name>
<dbReference type="GO" id="GO:0000139">
    <property type="term" value="C:Golgi membrane"/>
    <property type="evidence" value="ECO:0007669"/>
    <property type="project" value="UniProtKB-SubCell"/>
</dbReference>
<dbReference type="EMBL" id="VSWD01000009">
    <property type="protein sequence ID" value="KAK3092642.1"/>
    <property type="molecule type" value="Genomic_DNA"/>
</dbReference>
<dbReference type="AlphaFoldDB" id="A0AA88XVI9"/>
<keyword evidence="6" id="KW-1133">Transmembrane helix</keyword>
<evidence type="ECO:0000256" key="6">
    <source>
        <dbReference type="ARBA" id="ARBA00022989"/>
    </source>
</evidence>
<reference evidence="10" key="1">
    <citation type="submission" date="2019-08" db="EMBL/GenBank/DDBJ databases">
        <title>The improved chromosome-level genome for the pearl oyster Pinctada fucata martensii using PacBio sequencing and Hi-C.</title>
        <authorList>
            <person name="Zheng Z."/>
        </authorList>
    </citation>
    <scope>NUCLEOTIDE SEQUENCE</scope>
    <source>
        <strain evidence="10">ZZ-2019</strain>
        <tissue evidence="10">Adductor muscle</tissue>
    </source>
</reference>
<organism evidence="10 11">
    <name type="scientific">Pinctada imbricata</name>
    <name type="common">Atlantic pearl-oyster</name>
    <name type="synonym">Pinctada martensii</name>
    <dbReference type="NCBI Taxonomy" id="66713"/>
    <lineage>
        <taxon>Eukaryota</taxon>
        <taxon>Metazoa</taxon>
        <taxon>Spiralia</taxon>
        <taxon>Lophotrochozoa</taxon>
        <taxon>Mollusca</taxon>
        <taxon>Bivalvia</taxon>
        <taxon>Autobranchia</taxon>
        <taxon>Pteriomorphia</taxon>
        <taxon>Pterioida</taxon>
        <taxon>Pterioidea</taxon>
        <taxon>Pteriidae</taxon>
        <taxon>Pinctada</taxon>
    </lineage>
</organism>
<sequence length="419" mass="49673">MRRQKYLLAAAFLALMYLYSMQIGYVCNSFTEDEDLTIEQREYTGRSPRHCTEQTNIVFIKCMKCATETMGTIIRRFGYTRDLNFVLPVRHNIYLGWPFPIEKSDFRPSKRPYNILMEHSIHNHSFTSSFMSKNTSYITIIREPWNHFLSSFSYFGLRFIVAQPEINVTEYLSNVAKYERIYQSSEKKHFRECFPNGFSIIKNLMSHCMGMPLGFPEGRPDFSTNDSAINNFINDLENQFALVMIVDHFLESLVLLKRTLCWSFKDILFHRSNVNSNKYQKLPRSGKYYQNFKNFSRVDFILFDHFNRTLWRKIQAEGPTFFDEVEQFRVVQLLVERFCFIEGNHNTKSKNITIPASRFNEEFYVTSSDCDLMNKYLLIQIRERYNELELQGNKSAYWYANELSPKENPTRGCSFPKAQ</sequence>
<evidence type="ECO:0000256" key="7">
    <source>
        <dbReference type="ARBA" id="ARBA00023034"/>
    </source>
</evidence>
<evidence type="ECO:0000256" key="2">
    <source>
        <dbReference type="ARBA" id="ARBA00008124"/>
    </source>
</evidence>
<keyword evidence="11" id="KW-1185">Reference proteome</keyword>
<evidence type="ECO:0000313" key="11">
    <source>
        <dbReference type="Proteomes" id="UP001186944"/>
    </source>
</evidence>
<evidence type="ECO:0000313" key="10">
    <source>
        <dbReference type="EMBL" id="KAK3092642.1"/>
    </source>
</evidence>
<accession>A0AA88XVI9</accession>
<dbReference type="InterPro" id="IPR027417">
    <property type="entry name" value="P-loop_NTPase"/>
</dbReference>
<evidence type="ECO:0000256" key="4">
    <source>
        <dbReference type="ARBA" id="ARBA00022692"/>
    </source>
</evidence>
<keyword evidence="3" id="KW-0808">Transferase</keyword>
<dbReference type="Proteomes" id="UP001186944">
    <property type="component" value="Unassembled WGS sequence"/>
</dbReference>
<proteinExistence type="inferred from homology"/>
<comment type="subcellular location">
    <subcellularLocation>
        <location evidence="1">Golgi apparatus membrane</location>
        <topology evidence="1">Single-pass type II membrane protein</topology>
    </subcellularLocation>
</comment>
<dbReference type="GO" id="GO:0001733">
    <property type="term" value="F:galactosylceramide sulfotransferase activity"/>
    <property type="evidence" value="ECO:0007669"/>
    <property type="project" value="InterPro"/>
</dbReference>